<comment type="caution">
    <text evidence="2">The sequence shown here is derived from an EMBL/GenBank/DDBJ whole genome shotgun (WGS) entry which is preliminary data.</text>
</comment>
<feature type="transmembrane region" description="Helical" evidence="1">
    <location>
        <begin position="51"/>
        <end position="72"/>
    </location>
</feature>
<gene>
    <name evidence="2" type="ORF">GCM10011506_19580</name>
</gene>
<keyword evidence="1" id="KW-0812">Transmembrane</keyword>
<organism evidence="2 3">
    <name type="scientific">Marivirga lumbricoides</name>
    <dbReference type="NCBI Taxonomy" id="1046115"/>
    <lineage>
        <taxon>Bacteria</taxon>
        <taxon>Pseudomonadati</taxon>
        <taxon>Bacteroidota</taxon>
        <taxon>Cytophagia</taxon>
        <taxon>Cytophagales</taxon>
        <taxon>Marivirgaceae</taxon>
        <taxon>Marivirga</taxon>
    </lineage>
</organism>
<dbReference type="EMBL" id="BMEC01000005">
    <property type="protein sequence ID" value="GGC34186.1"/>
    <property type="molecule type" value="Genomic_DNA"/>
</dbReference>
<dbReference type="Proteomes" id="UP000636010">
    <property type="component" value="Unassembled WGS sequence"/>
</dbReference>
<accession>A0ABQ1M706</accession>
<evidence type="ECO:0000313" key="2">
    <source>
        <dbReference type="EMBL" id="GGC34186.1"/>
    </source>
</evidence>
<dbReference type="NCBIfam" id="NF009314">
    <property type="entry name" value="PRK12674.1-2"/>
    <property type="match status" value="1"/>
</dbReference>
<keyword evidence="1" id="KW-0472">Membrane</keyword>
<evidence type="ECO:0000313" key="3">
    <source>
        <dbReference type="Proteomes" id="UP000636010"/>
    </source>
</evidence>
<name>A0ABQ1M706_9BACT</name>
<keyword evidence="3" id="KW-1185">Reference proteome</keyword>
<dbReference type="Pfam" id="PF03334">
    <property type="entry name" value="PhaG_MnhG_YufB"/>
    <property type="match status" value="1"/>
</dbReference>
<dbReference type="InterPro" id="IPR005133">
    <property type="entry name" value="PhaG_MnhG_YufB"/>
</dbReference>
<protein>
    <submittedName>
        <fullName evidence="2">Na+/H+ antiporter subunit G</fullName>
    </submittedName>
</protein>
<keyword evidence="1" id="KW-1133">Transmembrane helix</keyword>
<dbReference type="PANTHER" id="PTHR34703:SF1">
    <property type="entry name" value="ANTIPORTER SUBUNIT MNHG2-RELATED"/>
    <property type="match status" value="1"/>
</dbReference>
<feature type="transmembrane region" description="Helical" evidence="1">
    <location>
        <begin position="25"/>
        <end position="45"/>
    </location>
</feature>
<evidence type="ECO:0000256" key="1">
    <source>
        <dbReference type="SAM" id="Phobius"/>
    </source>
</evidence>
<proteinExistence type="predicted"/>
<dbReference type="NCBIfam" id="TIGR01300">
    <property type="entry name" value="CPA3_mnhG_phaG"/>
    <property type="match status" value="1"/>
</dbReference>
<dbReference type="PANTHER" id="PTHR34703">
    <property type="entry name" value="ANTIPORTER SUBUNIT MNHG2-RELATED"/>
    <property type="match status" value="1"/>
</dbReference>
<reference evidence="3" key="1">
    <citation type="journal article" date="2019" name="Int. J. Syst. Evol. Microbiol.">
        <title>The Global Catalogue of Microorganisms (GCM) 10K type strain sequencing project: providing services to taxonomists for standard genome sequencing and annotation.</title>
        <authorList>
            <consortium name="The Broad Institute Genomics Platform"/>
            <consortium name="The Broad Institute Genome Sequencing Center for Infectious Disease"/>
            <person name="Wu L."/>
            <person name="Ma J."/>
        </authorList>
    </citation>
    <scope>NUCLEOTIDE SEQUENCE [LARGE SCALE GENOMIC DNA]</scope>
    <source>
        <strain evidence="3">CGMCC 1.10832</strain>
    </source>
</reference>
<sequence>MGVFLIFTASIGLFRLPDIYTRMSAVTKAVTFKIGLIMLSVSIYFNTLPVVLKAFTIIFLLLLTTPVSSHLLGKEAHARKLPLWKKTIIDELDEDEKKDKTKQEK</sequence>